<proteinExistence type="inferred from homology"/>
<evidence type="ECO:0000259" key="9">
    <source>
        <dbReference type="SMART" id="SM00088"/>
    </source>
</evidence>
<comment type="function">
    <text evidence="7">Component of the COP9 signalosome complex (CSN), a complex involved in various cellular and developmental processes. The CSN complex is an essential regulator of the ubiquitin (Ubl) conjugation pathway by mediating the deneddylation of the cullin subunits of SCF-type E3 ligase complexes, leading to decrease the Ubl ligase activity of SCF-type complexes such as SCF, CSA or DDB2. The complex is also involved in phosphorylation of p53/TP53, JUN, I-kappa-B-alpha/NFKBIA, ITPK1 and IRF8/ICSBP, possibly via its association with CK2 and PKD kinases. CSN-dependent phosphorylation of TP53 and JUN promotes and protects degradation by the Ubl system, respectively.</text>
</comment>
<organism evidence="10 11">
    <name type="scientific">Dissostichus mawsoni</name>
    <name type="common">Antarctic cod</name>
    <dbReference type="NCBI Taxonomy" id="36200"/>
    <lineage>
        <taxon>Eukaryota</taxon>
        <taxon>Metazoa</taxon>
        <taxon>Chordata</taxon>
        <taxon>Craniata</taxon>
        <taxon>Vertebrata</taxon>
        <taxon>Euteleostomi</taxon>
        <taxon>Actinopterygii</taxon>
        <taxon>Neopterygii</taxon>
        <taxon>Teleostei</taxon>
        <taxon>Neoteleostei</taxon>
        <taxon>Acanthomorphata</taxon>
        <taxon>Eupercaria</taxon>
        <taxon>Perciformes</taxon>
        <taxon>Notothenioidei</taxon>
        <taxon>Nototheniidae</taxon>
        <taxon>Dissostichus</taxon>
    </lineage>
</organism>
<feature type="compositionally biased region" description="Polar residues" evidence="8">
    <location>
        <begin position="213"/>
        <end position="222"/>
    </location>
</feature>
<dbReference type="GO" id="GO:0008180">
    <property type="term" value="C:COP9 signalosome"/>
    <property type="evidence" value="ECO:0007669"/>
    <property type="project" value="UniProtKB-KW"/>
</dbReference>
<dbReference type="SMART" id="SM00088">
    <property type="entry name" value="PINT"/>
    <property type="match status" value="1"/>
</dbReference>
<dbReference type="GO" id="GO:0005737">
    <property type="term" value="C:cytoplasm"/>
    <property type="evidence" value="ECO:0007669"/>
    <property type="project" value="UniProtKB-SubCell"/>
</dbReference>
<dbReference type="Pfam" id="PF18392">
    <property type="entry name" value="CSN7a_helixI"/>
    <property type="match status" value="1"/>
</dbReference>
<feature type="region of interest" description="Disordered" evidence="8">
    <location>
        <begin position="202"/>
        <end position="240"/>
    </location>
</feature>
<feature type="compositionally biased region" description="Basic and acidic residues" evidence="8">
    <location>
        <begin position="228"/>
        <end position="240"/>
    </location>
</feature>
<evidence type="ECO:0000256" key="7">
    <source>
        <dbReference type="ARBA" id="ARBA00025037"/>
    </source>
</evidence>
<dbReference type="Proteomes" id="UP000518266">
    <property type="component" value="Unassembled WGS sequence"/>
</dbReference>
<dbReference type="InterPro" id="IPR000717">
    <property type="entry name" value="PCI_dom"/>
</dbReference>
<evidence type="ECO:0000256" key="5">
    <source>
        <dbReference type="ARBA" id="ARBA00022790"/>
    </source>
</evidence>
<accession>A0A7J5XQ73</accession>
<reference evidence="10 11" key="1">
    <citation type="submission" date="2020-03" db="EMBL/GenBank/DDBJ databases">
        <title>Dissostichus mawsoni Genome sequencing and assembly.</title>
        <authorList>
            <person name="Park H."/>
        </authorList>
    </citation>
    <scope>NUCLEOTIDE SEQUENCE [LARGE SCALE GENOMIC DNA]</scope>
    <source>
        <strain evidence="10">DM0001</strain>
        <tissue evidence="10">Muscle</tissue>
    </source>
</reference>
<evidence type="ECO:0000256" key="6">
    <source>
        <dbReference type="ARBA" id="ARBA00023242"/>
    </source>
</evidence>
<comment type="caution">
    <text evidence="10">The sequence shown here is derived from an EMBL/GenBank/DDBJ whole genome shotgun (WGS) entry which is preliminary data.</text>
</comment>
<feature type="domain" description="PCI" evidence="9">
    <location>
        <begin position="75"/>
        <end position="167"/>
    </location>
</feature>
<keyword evidence="6" id="KW-0539">Nucleus</keyword>
<name>A0A7J5XQ73_DISMA</name>
<dbReference type="OrthoDB" id="10265275at2759"/>
<keyword evidence="5" id="KW-0736">Signalosome</keyword>
<evidence type="ECO:0000256" key="3">
    <source>
        <dbReference type="ARBA" id="ARBA00008482"/>
    </source>
</evidence>
<evidence type="ECO:0000313" key="11">
    <source>
        <dbReference type="Proteomes" id="UP000518266"/>
    </source>
</evidence>
<dbReference type="EMBL" id="JAAKFY010000021">
    <property type="protein sequence ID" value="KAF3839265.1"/>
    <property type="molecule type" value="Genomic_DNA"/>
</dbReference>
<comment type="subcellular location">
    <subcellularLocation>
        <location evidence="2">Cytoplasm</location>
    </subcellularLocation>
    <subcellularLocation>
        <location evidence="1">Nucleus</location>
    </subcellularLocation>
</comment>
<dbReference type="InterPro" id="IPR041481">
    <property type="entry name" value="CSN7_helixI"/>
</dbReference>
<comment type="similarity">
    <text evidence="3">Belongs to the CSN7/EIF3M family. CSN7 subfamily.</text>
</comment>
<sequence>MHCCRTCADSGTEQREGSLSAINQHNKAVSSLLETPGLYVFSDILELPNVREMENGPHAPMYQLLNLFAYGTYCDYKVDPRSEKQTPHLSIISLASNLKCLPYSLLLQQLELKNVRELEDLLIDAVYCDIIQGKLDQRNQQVEVDCSVGRDLGPNELPNIVNTLQEWCTGCEAVLCGIEEQVSRANQYRESQLKVKVQVETEAPPPLEPHPIRTQTSLQSHETPPPLRNHDNPAKKVPSEGKWKIPRDELRCRNITKPAWQWEDLVQVQLKTETWRQGTDGHSLIHGHMLTDKQMIKDTFYTLHIKTRKLHGNLFFLLLSPRRI</sequence>
<keyword evidence="4" id="KW-0963">Cytoplasm</keyword>
<gene>
    <name evidence="10" type="ORF">F7725_017982</name>
</gene>
<evidence type="ECO:0000256" key="2">
    <source>
        <dbReference type="ARBA" id="ARBA00004496"/>
    </source>
</evidence>
<dbReference type="GO" id="GO:0010387">
    <property type="term" value="P:COP9 signalosome assembly"/>
    <property type="evidence" value="ECO:0007669"/>
    <property type="project" value="InterPro"/>
</dbReference>
<dbReference type="PANTHER" id="PTHR15350">
    <property type="entry name" value="COP9 SIGNALOSOME COMPLEX SUBUNIT 7/DENDRITIC CELL PROTEIN GA17"/>
    <property type="match status" value="1"/>
</dbReference>
<evidence type="ECO:0000256" key="8">
    <source>
        <dbReference type="SAM" id="MobiDB-lite"/>
    </source>
</evidence>
<keyword evidence="11" id="KW-1185">Reference proteome</keyword>
<evidence type="ECO:0000256" key="4">
    <source>
        <dbReference type="ARBA" id="ARBA00022490"/>
    </source>
</evidence>
<dbReference type="InterPro" id="IPR045237">
    <property type="entry name" value="COPS7/eIF3m"/>
</dbReference>
<dbReference type="PANTHER" id="PTHR15350:SF10">
    <property type="entry name" value="COP9 CONSTITUTIVE PHOTOMORPHOGENIC HOMOLOG SUBUNIT 7A"/>
    <property type="match status" value="1"/>
</dbReference>
<dbReference type="AlphaFoldDB" id="A0A7J5XQ73"/>
<dbReference type="Pfam" id="PF01399">
    <property type="entry name" value="PCI"/>
    <property type="match status" value="1"/>
</dbReference>
<evidence type="ECO:0000313" key="10">
    <source>
        <dbReference type="EMBL" id="KAF3839265.1"/>
    </source>
</evidence>
<protein>
    <recommendedName>
        <fullName evidence="9">PCI domain-containing protein</fullName>
    </recommendedName>
</protein>
<evidence type="ECO:0000256" key="1">
    <source>
        <dbReference type="ARBA" id="ARBA00004123"/>
    </source>
</evidence>